<feature type="transmembrane region" description="Helical" evidence="1">
    <location>
        <begin position="69"/>
        <end position="95"/>
    </location>
</feature>
<feature type="transmembrane region" description="Helical" evidence="1">
    <location>
        <begin position="37"/>
        <end position="57"/>
    </location>
</feature>
<protein>
    <submittedName>
        <fullName evidence="2">Uncharacterized protein</fullName>
    </submittedName>
</protein>
<evidence type="ECO:0000313" key="3">
    <source>
        <dbReference type="Proteomes" id="UP000034107"/>
    </source>
</evidence>
<dbReference type="AlphaFoldDB" id="A0A0G1QUE2"/>
<dbReference type="EMBL" id="LCLS01000017">
    <property type="protein sequence ID" value="KKU21418.1"/>
    <property type="molecule type" value="Genomic_DNA"/>
</dbReference>
<comment type="caution">
    <text evidence="2">The sequence shown here is derived from an EMBL/GenBank/DDBJ whole genome shotgun (WGS) entry which is preliminary data.</text>
</comment>
<organism evidence="2 3">
    <name type="scientific">Candidatus Nomurabacteria bacterium GW2011_GWA1_46_11</name>
    <dbReference type="NCBI Taxonomy" id="1618732"/>
    <lineage>
        <taxon>Bacteria</taxon>
        <taxon>Candidatus Nomuraibacteriota</taxon>
    </lineage>
</organism>
<sequence>MKRLFNAIVDKLLGFHLGSAKLDLNDLTDVIAKMGQWVTYIVLVILVAVYVLGSTIIDAATLTAWTAVGYIATVLVVWLGFTKVILVILGIDYSVPKALRLFRKEKDGETKPADSKGKSEILALLGRFEHRLEDVGGEVVSDLRKGFRNIAVVLLAPTGLALWGWGVHFQENDALLPLVVATAMLVPGLISAPKSKWRRIAWFLFILIVGSFTVYTMVRDPETPFHRWFDAAAENWPSTGGEEGSANQLALFSPTTLRSDCVEPVQIEPRYPGNGVTEYLVGPLSMGCTTEIFKPDRGGWDAWKIVPQDRGSWATIKFSAGGPPFTFVCEGPEVLFPDQWPDFSVVDGAGYLIVVLWDSGFTENPEYPCDEG</sequence>
<keyword evidence="1" id="KW-0812">Transmembrane</keyword>
<feature type="transmembrane region" description="Helical" evidence="1">
    <location>
        <begin position="174"/>
        <end position="193"/>
    </location>
</feature>
<proteinExistence type="predicted"/>
<name>A0A0G1QUE2_9BACT</name>
<evidence type="ECO:0000256" key="1">
    <source>
        <dbReference type="SAM" id="Phobius"/>
    </source>
</evidence>
<feature type="transmembrane region" description="Helical" evidence="1">
    <location>
        <begin position="150"/>
        <end position="168"/>
    </location>
</feature>
<evidence type="ECO:0000313" key="2">
    <source>
        <dbReference type="EMBL" id="KKU21418.1"/>
    </source>
</evidence>
<gene>
    <name evidence="2" type="ORF">UX31_C0017G0002</name>
</gene>
<feature type="transmembrane region" description="Helical" evidence="1">
    <location>
        <begin position="200"/>
        <end position="218"/>
    </location>
</feature>
<accession>A0A0G1QUE2</accession>
<dbReference type="Proteomes" id="UP000034107">
    <property type="component" value="Unassembled WGS sequence"/>
</dbReference>
<keyword evidence="1" id="KW-1133">Transmembrane helix</keyword>
<reference evidence="2 3" key="1">
    <citation type="journal article" date="2015" name="Nature">
        <title>rRNA introns, odd ribosomes, and small enigmatic genomes across a large radiation of phyla.</title>
        <authorList>
            <person name="Brown C.T."/>
            <person name="Hug L.A."/>
            <person name="Thomas B.C."/>
            <person name="Sharon I."/>
            <person name="Castelle C.J."/>
            <person name="Singh A."/>
            <person name="Wilkins M.J."/>
            <person name="Williams K.H."/>
            <person name="Banfield J.F."/>
        </authorList>
    </citation>
    <scope>NUCLEOTIDE SEQUENCE [LARGE SCALE GENOMIC DNA]</scope>
</reference>
<keyword evidence="1" id="KW-0472">Membrane</keyword>